<organism evidence="1 2">
    <name type="scientific">Candidatus Electrothrix aarhusensis</name>
    <dbReference type="NCBI Taxonomy" id="1859131"/>
    <lineage>
        <taxon>Bacteria</taxon>
        <taxon>Pseudomonadati</taxon>
        <taxon>Thermodesulfobacteriota</taxon>
        <taxon>Desulfobulbia</taxon>
        <taxon>Desulfobulbales</taxon>
        <taxon>Desulfobulbaceae</taxon>
        <taxon>Candidatus Electrothrix</taxon>
    </lineage>
</organism>
<accession>A0A3S3SI88</accession>
<evidence type="ECO:0000313" key="1">
    <source>
        <dbReference type="EMBL" id="RWX43294.1"/>
    </source>
</evidence>
<dbReference type="Pfam" id="PF20131">
    <property type="entry name" value="MC3"/>
    <property type="match status" value="1"/>
</dbReference>
<keyword evidence="2" id="KW-1185">Reference proteome</keyword>
<proteinExistence type="predicted"/>
<sequence length="165" mass="18992">MKSRELVNLMFSPKWTGKLLHHFFSGALKINKNGIKTELLYLVLPMLIDDTTRSIIKSNINSSFFTTFVKNGSLKGSDLLNLKNALLFKNDQVNEYKEFTNSALIYLGNFNKIRTGKHTYIESTIRYQDEPANIRGYCRAAYYLGVIFAKEDYRSIFLKLGITNI</sequence>
<comment type="caution">
    <text evidence="1">The sequence shown here is derived from an EMBL/GenBank/DDBJ whole genome shotgun (WGS) entry which is preliminary data.</text>
</comment>
<dbReference type="Proteomes" id="UP000287853">
    <property type="component" value="Unassembled WGS sequence"/>
</dbReference>
<protein>
    <submittedName>
        <fullName evidence="1">Uncharacterized protein</fullName>
    </submittedName>
</protein>
<dbReference type="InterPro" id="IPR045390">
    <property type="entry name" value="ABC-3C_MC3"/>
</dbReference>
<reference evidence="1 2" key="1">
    <citation type="submission" date="2017-01" db="EMBL/GenBank/DDBJ databases">
        <title>The cable genome- insights into the physiology and evolution of filamentous bacteria capable of sulfide oxidation via long distance electron transfer.</title>
        <authorList>
            <person name="Schreiber L."/>
            <person name="Bjerg J.T."/>
            <person name="Boggild A."/>
            <person name="Van De Vossenberg J."/>
            <person name="Meysman F."/>
            <person name="Nielsen L.P."/>
            <person name="Schramm A."/>
            <person name="Kjeldsen K.U."/>
        </authorList>
    </citation>
    <scope>NUCLEOTIDE SEQUENCE [LARGE SCALE GENOMIC DNA]</scope>
    <source>
        <strain evidence="1">MCF</strain>
    </source>
</reference>
<gene>
    <name evidence="1" type="ORF">H206_02892</name>
</gene>
<evidence type="ECO:0000313" key="2">
    <source>
        <dbReference type="Proteomes" id="UP000287853"/>
    </source>
</evidence>
<dbReference type="AlphaFoldDB" id="A0A3S3SI88"/>
<name>A0A3S3SI88_9BACT</name>
<dbReference type="EMBL" id="MTKO01000124">
    <property type="protein sequence ID" value="RWX43294.1"/>
    <property type="molecule type" value="Genomic_DNA"/>
</dbReference>